<dbReference type="Proteomes" id="UP001267426">
    <property type="component" value="Unassembled WGS sequence"/>
</dbReference>
<sequence>MAPLRGRPGERELGERLGALGRGVTGADRAVLGRAMPGALKAVERAVKVDLERGYDLGR</sequence>
<comment type="caution">
    <text evidence="1">The sequence shown here is derived from an EMBL/GenBank/DDBJ whole genome shotgun (WGS) entry which is preliminary data.</text>
</comment>
<keyword evidence="2" id="KW-1185">Reference proteome</keyword>
<dbReference type="RefSeq" id="WP_311665846.1">
    <property type="nucleotide sequence ID" value="NZ_JAVRHT010000059.1"/>
</dbReference>
<protein>
    <submittedName>
        <fullName evidence="1">Uncharacterized protein</fullName>
    </submittedName>
</protein>
<organism evidence="1 2">
    <name type="scientific">Rubrivirga litoralis</name>
    <dbReference type="NCBI Taxonomy" id="3075598"/>
    <lineage>
        <taxon>Bacteria</taxon>
        <taxon>Pseudomonadati</taxon>
        <taxon>Rhodothermota</taxon>
        <taxon>Rhodothermia</taxon>
        <taxon>Rhodothermales</taxon>
        <taxon>Rubricoccaceae</taxon>
        <taxon>Rubrivirga</taxon>
    </lineage>
</organism>
<name>A0ABU3BV70_9BACT</name>
<reference evidence="1 2" key="1">
    <citation type="submission" date="2023-09" db="EMBL/GenBank/DDBJ databases">
        <authorList>
            <person name="Rey-Velasco X."/>
        </authorList>
    </citation>
    <scope>NUCLEOTIDE SEQUENCE [LARGE SCALE GENOMIC DNA]</scope>
    <source>
        <strain evidence="1 2">F394</strain>
    </source>
</reference>
<dbReference type="EMBL" id="JAVRHT010000059">
    <property type="protein sequence ID" value="MDT0633191.1"/>
    <property type="molecule type" value="Genomic_DNA"/>
</dbReference>
<gene>
    <name evidence="1" type="ORF">RM540_15660</name>
</gene>
<evidence type="ECO:0000313" key="1">
    <source>
        <dbReference type="EMBL" id="MDT0633191.1"/>
    </source>
</evidence>
<accession>A0ABU3BV70</accession>
<proteinExistence type="predicted"/>
<evidence type="ECO:0000313" key="2">
    <source>
        <dbReference type="Proteomes" id="UP001267426"/>
    </source>
</evidence>